<dbReference type="AlphaFoldDB" id="G6EAF9"/>
<sequence length="183" mass="19527">MKPLIAIAAAGIAVLTLAGCGSEKEPARSPEEQASAAKQEVAKLEPPQPGQYRQTVEFTKFEVPGMSKEGAAQFKTMMANVPPRTYCLTQAEADKGYKDMLDSLPGDSQCSYSRFDVSGGTLNAQLECKDKSGAKAMATMVGTVSPQGSEVNLDMEQSMPGMGEQMAKMSMHMKTTRLGDCES</sequence>
<dbReference type="Pfam" id="PF12276">
    <property type="entry name" value="DUF3617"/>
    <property type="match status" value="1"/>
</dbReference>
<evidence type="ECO:0008006" key="5">
    <source>
        <dbReference type="Google" id="ProtNLM"/>
    </source>
</evidence>
<evidence type="ECO:0000313" key="3">
    <source>
        <dbReference type="EMBL" id="EHJ61596.1"/>
    </source>
</evidence>
<dbReference type="OrthoDB" id="7405484at2"/>
<dbReference type="EMBL" id="AGFM01000017">
    <property type="protein sequence ID" value="EHJ61596.1"/>
    <property type="molecule type" value="Genomic_DNA"/>
</dbReference>
<evidence type="ECO:0000256" key="2">
    <source>
        <dbReference type="SAM" id="SignalP"/>
    </source>
</evidence>
<keyword evidence="4" id="KW-1185">Reference proteome</keyword>
<protein>
    <recommendedName>
        <fullName evidence="5">DUF3617 domain-containing protein</fullName>
    </recommendedName>
</protein>
<comment type="caution">
    <text evidence="3">The sequence shown here is derived from an EMBL/GenBank/DDBJ whole genome shotgun (WGS) entry which is preliminary data.</text>
</comment>
<dbReference type="InterPro" id="IPR022061">
    <property type="entry name" value="DUF3617"/>
</dbReference>
<dbReference type="STRING" id="1088721.JI59_13340"/>
<feature type="chain" id="PRO_5003487943" description="DUF3617 domain-containing protein" evidence="2">
    <location>
        <begin position="19"/>
        <end position="183"/>
    </location>
</feature>
<feature type="signal peptide" evidence="2">
    <location>
        <begin position="1"/>
        <end position="18"/>
    </location>
</feature>
<evidence type="ECO:0000313" key="4">
    <source>
        <dbReference type="Proteomes" id="UP000004030"/>
    </source>
</evidence>
<dbReference type="Proteomes" id="UP000004030">
    <property type="component" value="Unassembled WGS sequence"/>
</dbReference>
<keyword evidence="2" id="KW-0732">Signal</keyword>
<dbReference type="PATRIC" id="fig|1088721.3.peg.1339"/>
<dbReference type="PROSITE" id="PS51257">
    <property type="entry name" value="PROKAR_LIPOPROTEIN"/>
    <property type="match status" value="1"/>
</dbReference>
<evidence type="ECO:0000256" key="1">
    <source>
        <dbReference type="SAM" id="MobiDB-lite"/>
    </source>
</evidence>
<name>G6EAF9_9SPHN</name>
<accession>G6EAF9</accession>
<dbReference type="RefSeq" id="WP_007012272.1">
    <property type="nucleotide sequence ID" value="NZ_AGFM01000017.1"/>
</dbReference>
<gene>
    <name evidence="3" type="ORF">NSU_1357</name>
</gene>
<feature type="compositionally biased region" description="Basic and acidic residues" evidence="1">
    <location>
        <begin position="22"/>
        <end position="31"/>
    </location>
</feature>
<reference evidence="3 4" key="1">
    <citation type="journal article" date="2012" name="J. Bacteriol.">
        <title>Genome sequence of benzo(a)pyrene-degrading bacterium Novosphingobium pentaromativorans US6-1.</title>
        <authorList>
            <person name="Luo Y.R."/>
            <person name="Kang S.G."/>
            <person name="Kim S.J."/>
            <person name="Kim M.R."/>
            <person name="Li N."/>
            <person name="Lee J.H."/>
            <person name="Kwon K.K."/>
        </authorList>
    </citation>
    <scope>NUCLEOTIDE SEQUENCE [LARGE SCALE GENOMIC DNA]</scope>
    <source>
        <strain evidence="3 4">US6-1</strain>
    </source>
</reference>
<proteinExistence type="predicted"/>
<organism evidence="3 4">
    <name type="scientific">Novosphingobium pentaromativorans US6-1</name>
    <dbReference type="NCBI Taxonomy" id="1088721"/>
    <lineage>
        <taxon>Bacteria</taxon>
        <taxon>Pseudomonadati</taxon>
        <taxon>Pseudomonadota</taxon>
        <taxon>Alphaproteobacteria</taxon>
        <taxon>Sphingomonadales</taxon>
        <taxon>Sphingomonadaceae</taxon>
        <taxon>Novosphingobium</taxon>
    </lineage>
</organism>
<dbReference type="eggNOG" id="ENOG502ZYS9">
    <property type="taxonomic scope" value="Bacteria"/>
</dbReference>
<dbReference type="KEGG" id="npn:JI59_13340"/>
<feature type="region of interest" description="Disordered" evidence="1">
    <location>
        <begin position="21"/>
        <end position="52"/>
    </location>
</feature>